<name>A0A3B0Z9B6_9ZZZZ</name>
<reference evidence="4" key="1">
    <citation type="submission" date="2018-06" db="EMBL/GenBank/DDBJ databases">
        <authorList>
            <person name="Zhirakovskaya E."/>
        </authorList>
    </citation>
    <scope>NUCLEOTIDE SEQUENCE</scope>
</reference>
<dbReference type="PANTHER" id="PTHR32305:SF15">
    <property type="entry name" value="PROTEIN RHSA-RELATED"/>
    <property type="match status" value="1"/>
</dbReference>
<keyword evidence="1" id="KW-0732">Signal</keyword>
<dbReference type="InterPro" id="IPR050708">
    <property type="entry name" value="T6SS_VgrG/RHS"/>
</dbReference>
<dbReference type="SUPFAM" id="SSF69318">
    <property type="entry name" value="Integrin alpha N-terminal domain"/>
    <property type="match status" value="1"/>
</dbReference>
<dbReference type="PANTHER" id="PTHR32305">
    <property type="match status" value="1"/>
</dbReference>
<accession>A0A3B0Z9B6</accession>
<feature type="region of interest" description="Disordered" evidence="2">
    <location>
        <begin position="1461"/>
        <end position="1504"/>
    </location>
</feature>
<proteinExistence type="predicted"/>
<dbReference type="NCBIfam" id="TIGR03696">
    <property type="entry name" value="Rhs_assc_core"/>
    <property type="match status" value="1"/>
</dbReference>
<dbReference type="InterPro" id="IPR022045">
    <property type="entry name" value="TcdB_toxin_mid/N"/>
</dbReference>
<dbReference type="EMBL" id="UOFP01000302">
    <property type="protein sequence ID" value="VAW89998.1"/>
    <property type="molecule type" value="Genomic_DNA"/>
</dbReference>
<feature type="domain" description="Insecticide toxin TcdB middle/N-terminal" evidence="3">
    <location>
        <begin position="109"/>
        <end position="239"/>
    </location>
</feature>
<organism evidence="4">
    <name type="scientific">hydrothermal vent metagenome</name>
    <dbReference type="NCBI Taxonomy" id="652676"/>
    <lineage>
        <taxon>unclassified sequences</taxon>
        <taxon>metagenomes</taxon>
        <taxon>ecological metagenomes</taxon>
    </lineage>
</organism>
<dbReference type="Pfam" id="PF05593">
    <property type="entry name" value="RHS_repeat"/>
    <property type="match status" value="1"/>
</dbReference>
<protein>
    <recommendedName>
        <fullName evidence="3">Insecticide toxin TcdB middle/N-terminal domain-containing protein</fullName>
    </recommendedName>
</protein>
<evidence type="ECO:0000313" key="4">
    <source>
        <dbReference type="EMBL" id="VAW89998.1"/>
    </source>
</evidence>
<dbReference type="InterPro" id="IPR022385">
    <property type="entry name" value="Rhs_assc_core"/>
</dbReference>
<dbReference type="InterPro" id="IPR013517">
    <property type="entry name" value="FG-GAP"/>
</dbReference>
<evidence type="ECO:0000259" key="3">
    <source>
        <dbReference type="Pfam" id="PF12256"/>
    </source>
</evidence>
<evidence type="ECO:0000256" key="1">
    <source>
        <dbReference type="ARBA" id="ARBA00022729"/>
    </source>
</evidence>
<feature type="non-terminal residue" evidence="4">
    <location>
        <position position="1"/>
    </location>
</feature>
<dbReference type="InterPro" id="IPR031325">
    <property type="entry name" value="RHS_repeat"/>
</dbReference>
<dbReference type="Pfam" id="PF12256">
    <property type="entry name" value="TcdB_toxin_midN"/>
    <property type="match status" value="1"/>
</dbReference>
<dbReference type="Gene3D" id="2.180.10.10">
    <property type="entry name" value="RHS repeat-associated core"/>
    <property type="match status" value="1"/>
</dbReference>
<evidence type="ECO:0000256" key="2">
    <source>
        <dbReference type="SAM" id="MobiDB-lite"/>
    </source>
</evidence>
<gene>
    <name evidence="4" type="ORF">MNBD_GAMMA18-1387</name>
</gene>
<sequence length="1504" mass="164413">GSCASLSAARLHIADFNGDGIADVMHRGGNFDVWLGKGDGSFHPYVATGGGCYSGSCASLSAARLHIADFNGDGIADVMHRGGNFDVWLGKGDGSFHPYVATGGGCYSGSCASLSAARLHIADFNGDGIADVMHRGGNFDVWLSSLDKDTHGLLVFLRSDIVPDIEIAYKPLTNDTVYEKYNKFDYPVRDMQFPMYVVSNVKVSNGVGGQKTKTYHYEGAKVHLLGRGFLGFAKQTVTTAVDGAVTGVVSTDFRQDYPYTGRIAHAEVRLANGTLVDQTDYTYDYLGITGSGPIYPYQTSNTKEKREIDGSLIKSTITTTTLESTLYGDALDRDTVQVDVMDALGSVIHRTTSVNDFATPNQYGDWLLGRITRSMITADNFVDPAITRETEFNYFYGNGLLKIEIREPGVLGNDVDSVYLKTGYTYDSYGNKKTVTVNGAASAKNPIASRTTTTMHDYTDPAYPVVTVINNLGEVEERIYDARWGKLISVAGTDDKAYNRATTFGYNAFGRKNLENRIDGTQTTWERYWCNSSSPIACEAGEVYYQREESTGEAPSTVFYDDLRREVRRVSKGFNNTNIGRDTVYDARGRVERVSRNYLFTSATRHWSVRTYDDLNRVKTITAPDNSVTTTTYAGLTTSITRQRIGANGFAELTFSQTENPMGQVVKATDAQLNNTTYTYTPFGNPKVTTDSALNQISMVYDVRGRKKSMNDPDLGAWQYEYDAVGNLRKQTDAKSQSFVMIYDTLNRLTARTDQSAGQTSDWIYYSITDALANRSVGQLKSVSRAADGYNETYRYDTLGRTKSMTTTLDGAQYVVDTDYYPNSSRVRNVTYPQSGSLGRAKIRNVYDSLGNLSKVVDGNDTSTTPFAYWMAVVANADGKITWEALGNGLSTLRGFESSTGRLKSISTGTGNNIQDLEYGFDSLGNLEYRTDNNQTLVSTGVTEAFYYDNLNRLETVTLNGGAYQSISYDRLGNIRSKTSVGTYTYNGDNGAGPHAVSHIGGVALSYDANGNMVAGRGRTVDYTTFNKPSFISQTGASIRFTYGPENARYKKVTTTSEGTSTQYNIGKLFERLTKTNGVAEYKNYIFAGGAMVAINTRRSNGTQETNYVHTDHIGSTDVITNSNGAVKERFSYDAFGKYRTASWDDGALARLVSSISMRGFTGHEMLEEVGLIHMNGRVYDPELGRFISADPFIQFPYYSQSLNRYSYVLNNPLSYIDPTGFKTVFERFGDGLRNIGNTIADNWVAIRGAGKVVIGGVMTYFGCGFGGTSNPLCSAGLIVAASGLCDLDVTCKIRDELYAKGISFGVDFGGSSNDDEGEPEQGLGGSDSYGDISISSAEILPALYVVDKMLESDISVYYDPTGNMEFSYEYGGGSPFSLAPASIYPQVVCGPVPTCWAAVVSVAHKAWNAWKATKSVNKEITKSSRKRVKRLIKNLSDNSRQNNGLSQEKTDQLRRIVEKAGGKLRNDGATGVKGSSAGKPHVQTEGLGKSIDSRHIWTQGGVQ</sequence>
<dbReference type="Pfam" id="PF13517">
    <property type="entry name" value="FG-GAP_3"/>
    <property type="match status" value="1"/>
</dbReference>
<dbReference type="InterPro" id="IPR028994">
    <property type="entry name" value="Integrin_alpha_N"/>
</dbReference>